<reference evidence="3" key="1">
    <citation type="submission" date="2023-06" db="EMBL/GenBank/DDBJ databases">
        <title>Multi-omics analyses reveal the molecular pathogenesis toolkit of Lasiodiplodia hormozganensis, a cross-kingdom pathogen.</title>
        <authorList>
            <person name="Felix C."/>
            <person name="Meneses R."/>
            <person name="Goncalves M.F.M."/>
            <person name="Tilleman L."/>
            <person name="Duarte A.S."/>
            <person name="Jorrin-Novo J.V."/>
            <person name="Van De Peer Y."/>
            <person name="Deforce D."/>
            <person name="Van Nieuwerburgh F."/>
            <person name="Esteves A.C."/>
            <person name="Alves A."/>
        </authorList>
    </citation>
    <scope>NUCLEOTIDE SEQUENCE</scope>
    <source>
        <strain evidence="3">CBS 339.90</strain>
    </source>
</reference>
<dbReference type="PANTHER" id="PTHR34502:SF5">
    <property type="entry name" value="DUF6594 DOMAIN-CONTAINING PROTEIN"/>
    <property type="match status" value="1"/>
</dbReference>
<organism evidence="3 4">
    <name type="scientific">Lasiodiplodia hormozganensis</name>
    <dbReference type="NCBI Taxonomy" id="869390"/>
    <lineage>
        <taxon>Eukaryota</taxon>
        <taxon>Fungi</taxon>
        <taxon>Dikarya</taxon>
        <taxon>Ascomycota</taxon>
        <taxon>Pezizomycotina</taxon>
        <taxon>Dothideomycetes</taxon>
        <taxon>Dothideomycetes incertae sedis</taxon>
        <taxon>Botryosphaeriales</taxon>
        <taxon>Botryosphaeriaceae</taxon>
        <taxon>Lasiodiplodia</taxon>
    </lineage>
</organism>
<dbReference type="AlphaFoldDB" id="A0AA39X1K5"/>
<evidence type="ECO:0000313" key="4">
    <source>
        <dbReference type="Proteomes" id="UP001175001"/>
    </source>
</evidence>
<dbReference type="EMBL" id="JAUJDW010000144">
    <property type="protein sequence ID" value="KAK0625563.1"/>
    <property type="molecule type" value="Genomic_DNA"/>
</dbReference>
<comment type="caution">
    <text evidence="3">The sequence shown here is derived from an EMBL/GenBank/DDBJ whole genome shotgun (WGS) entry which is preliminary data.</text>
</comment>
<accession>A0AA39X1K5</accession>
<gene>
    <name evidence="3" type="ORF">DIS24_g11122</name>
</gene>
<feature type="compositionally biased region" description="Gly residues" evidence="1">
    <location>
        <begin position="85"/>
        <end position="99"/>
    </location>
</feature>
<name>A0AA39X1K5_9PEZI</name>
<feature type="compositionally biased region" description="Polar residues" evidence="1">
    <location>
        <begin position="1"/>
        <end position="32"/>
    </location>
</feature>
<proteinExistence type="predicted"/>
<feature type="region of interest" description="Disordered" evidence="1">
    <location>
        <begin position="1"/>
        <end position="101"/>
    </location>
</feature>
<protein>
    <recommendedName>
        <fullName evidence="2">DUF6594 domain-containing protein</fullName>
    </recommendedName>
</protein>
<dbReference type="PANTHER" id="PTHR34502">
    <property type="entry name" value="DUF6594 DOMAIN-CONTAINING PROTEIN-RELATED"/>
    <property type="match status" value="1"/>
</dbReference>
<sequence>MTAAASASKQASVTPTTAARNSPSAGPSTVSASAIHLPASRSPSRGSEVAAATTRDPSRSSLEALMAIQPASPREAASTARQQGGNVGGGSGGGGGGLLPAGYPSLARRMASMPEASIFRSFASLNIRNLLYMQAELVCLEDELNRYQLEDARAGQTRQKYANN</sequence>
<dbReference type="Pfam" id="PF20237">
    <property type="entry name" value="DUF6594"/>
    <property type="match status" value="1"/>
</dbReference>
<feature type="domain" description="DUF6594" evidence="2">
    <location>
        <begin position="103"/>
        <end position="158"/>
    </location>
</feature>
<evidence type="ECO:0000259" key="2">
    <source>
        <dbReference type="Pfam" id="PF20237"/>
    </source>
</evidence>
<evidence type="ECO:0000256" key="1">
    <source>
        <dbReference type="SAM" id="MobiDB-lite"/>
    </source>
</evidence>
<evidence type="ECO:0000313" key="3">
    <source>
        <dbReference type="EMBL" id="KAK0625563.1"/>
    </source>
</evidence>
<dbReference type="Proteomes" id="UP001175001">
    <property type="component" value="Unassembled WGS sequence"/>
</dbReference>
<keyword evidence="4" id="KW-1185">Reference proteome</keyword>
<dbReference type="InterPro" id="IPR046529">
    <property type="entry name" value="DUF6594"/>
</dbReference>